<gene>
    <name evidence="8" type="ORF">GXN76_13030</name>
</gene>
<dbReference type="PROSITE" id="PS50005">
    <property type="entry name" value="TPR"/>
    <property type="match status" value="1"/>
</dbReference>
<dbReference type="InterPro" id="IPR019734">
    <property type="entry name" value="TPR_rpt"/>
</dbReference>
<evidence type="ECO:0000256" key="4">
    <source>
        <dbReference type="ARBA" id="ARBA00022803"/>
    </source>
</evidence>
<dbReference type="Pfam" id="PF13432">
    <property type="entry name" value="TPR_16"/>
    <property type="match status" value="1"/>
</dbReference>
<evidence type="ECO:0000313" key="9">
    <source>
        <dbReference type="Proteomes" id="UP000503088"/>
    </source>
</evidence>
<feature type="repeat" description="TPR" evidence="6">
    <location>
        <begin position="360"/>
        <end position="393"/>
    </location>
</feature>
<evidence type="ECO:0000256" key="5">
    <source>
        <dbReference type="ARBA" id="ARBA00038253"/>
    </source>
</evidence>
<keyword evidence="4 6" id="KW-0802">TPR repeat</keyword>
<dbReference type="AlphaFoldDB" id="A0A7D3XJP5"/>
<proteinExistence type="inferred from homology"/>
<dbReference type="PANTHER" id="PTHR46630:SF1">
    <property type="entry name" value="TETRATRICOPEPTIDE REPEAT PROTEIN 29"/>
    <property type="match status" value="1"/>
</dbReference>
<dbReference type="SUPFAM" id="SSF47413">
    <property type="entry name" value="lambda repressor-like DNA-binding domains"/>
    <property type="match status" value="1"/>
</dbReference>
<dbReference type="PANTHER" id="PTHR46630">
    <property type="entry name" value="TETRATRICOPEPTIDE REPEAT PROTEIN 29"/>
    <property type="match status" value="1"/>
</dbReference>
<evidence type="ECO:0000256" key="3">
    <source>
        <dbReference type="ARBA" id="ARBA00022737"/>
    </source>
</evidence>
<dbReference type="InterPro" id="IPR051476">
    <property type="entry name" value="Bac_ResReg_Asp_Phosphatase"/>
</dbReference>
<dbReference type="SMART" id="SM00530">
    <property type="entry name" value="HTH_XRE"/>
    <property type="match status" value="1"/>
</dbReference>
<comment type="similarity">
    <text evidence="5">Belongs to the Rap family.</text>
</comment>
<comment type="subcellular location">
    <subcellularLocation>
        <location evidence="1">Cytoplasm</location>
    </subcellularLocation>
</comment>
<dbReference type="CDD" id="cd00093">
    <property type="entry name" value="HTH_XRE"/>
    <property type="match status" value="1"/>
</dbReference>
<dbReference type="InterPro" id="IPR001387">
    <property type="entry name" value="Cro/C1-type_HTH"/>
</dbReference>
<protein>
    <submittedName>
        <fullName evidence="8">Tetratricopeptide repeat protein</fullName>
    </submittedName>
</protein>
<dbReference type="GO" id="GO:0005737">
    <property type="term" value="C:cytoplasm"/>
    <property type="evidence" value="ECO:0007669"/>
    <property type="project" value="UniProtKB-SubCell"/>
</dbReference>
<dbReference type="Gene3D" id="1.10.260.40">
    <property type="entry name" value="lambda repressor-like DNA-binding domains"/>
    <property type="match status" value="1"/>
</dbReference>
<dbReference type="PROSITE" id="PS50943">
    <property type="entry name" value="HTH_CROC1"/>
    <property type="match status" value="1"/>
</dbReference>
<keyword evidence="3" id="KW-0677">Repeat</keyword>
<evidence type="ECO:0000313" key="8">
    <source>
        <dbReference type="EMBL" id="QKG85304.1"/>
    </source>
</evidence>
<dbReference type="GO" id="GO:0003677">
    <property type="term" value="F:DNA binding"/>
    <property type="evidence" value="ECO:0007669"/>
    <property type="project" value="InterPro"/>
</dbReference>
<dbReference type="EMBL" id="CP048104">
    <property type="protein sequence ID" value="QKG85304.1"/>
    <property type="molecule type" value="Genomic_DNA"/>
</dbReference>
<dbReference type="Proteomes" id="UP000503088">
    <property type="component" value="Chromosome"/>
</dbReference>
<dbReference type="InterPro" id="IPR010982">
    <property type="entry name" value="Lambda_DNA-bd_dom_sf"/>
</dbReference>
<keyword evidence="2" id="KW-0963">Cytoplasm</keyword>
<name>A0A7D3XJP5_9BACL</name>
<dbReference type="SMART" id="SM00028">
    <property type="entry name" value="TPR"/>
    <property type="match status" value="6"/>
</dbReference>
<keyword evidence="9" id="KW-1185">Reference proteome</keyword>
<dbReference type="KEGG" id="kpul:GXN76_13030"/>
<dbReference type="SUPFAM" id="SSF48452">
    <property type="entry name" value="TPR-like"/>
    <property type="match status" value="2"/>
</dbReference>
<dbReference type="InterPro" id="IPR011990">
    <property type="entry name" value="TPR-like_helical_dom_sf"/>
</dbReference>
<organism evidence="8 9">
    <name type="scientific">Kroppenstedtia pulmonis</name>
    <dbReference type="NCBI Taxonomy" id="1380685"/>
    <lineage>
        <taxon>Bacteria</taxon>
        <taxon>Bacillati</taxon>
        <taxon>Bacillota</taxon>
        <taxon>Bacilli</taxon>
        <taxon>Bacillales</taxon>
        <taxon>Thermoactinomycetaceae</taxon>
        <taxon>Kroppenstedtia</taxon>
    </lineage>
</organism>
<dbReference type="Pfam" id="PF01381">
    <property type="entry name" value="HTH_3"/>
    <property type="match status" value="1"/>
</dbReference>
<evidence type="ECO:0000256" key="6">
    <source>
        <dbReference type="PROSITE-ProRule" id="PRU00339"/>
    </source>
</evidence>
<reference evidence="8 9" key="1">
    <citation type="submission" date="2020-01" db="EMBL/GenBank/DDBJ databases">
        <authorList>
            <person name="Gulvik C.A."/>
            <person name="Batra D.G."/>
        </authorList>
    </citation>
    <scope>NUCLEOTIDE SEQUENCE [LARGE SCALE GENOMIC DNA]</scope>
    <source>
        <strain evidence="8 9">W9323</strain>
    </source>
</reference>
<dbReference type="RefSeq" id="WP_173223835.1">
    <property type="nucleotide sequence ID" value="NZ_CP048104.1"/>
</dbReference>
<dbReference type="Gene3D" id="1.25.40.10">
    <property type="entry name" value="Tetratricopeptide repeat domain"/>
    <property type="match status" value="2"/>
</dbReference>
<feature type="domain" description="HTH cro/C1-type" evidence="7">
    <location>
        <begin position="13"/>
        <end position="66"/>
    </location>
</feature>
<evidence type="ECO:0000256" key="1">
    <source>
        <dbReference type="ARBA" id="ARBA00004496"/>
    </source>
</evidence>
<evidence type="ECO:0000256" key="2">
    <source>
        <dbReference type="ARBA" id="ARBA00022490"/>
    </source>
</evidence>
<evidence type="ECO:0000259" key="7">
    <source>
        <dbReference type="PROSITE" id="PS50943"/>
    </source>
</evidence>
<sequence>MDPLEINEMGELIRKRRKERKLRLEDLADEHISPATISNIERGVPHVNPDKIQYLMDKLDLDMDNISKLIVNEQKQLQKLRFQLTAIETMQDMGHSREAVRRLDELDLEDNHPFSPIYYLIKGRHYLDSGRYRRAERSFFNVIRLSNLTPHGQKSNLEATGYYELGRVNHAQNLLSQALQYVDNGLQAFKPDGDHGEIRFKLYQSKALYLETMNRVGEAIQVVDHVWKDLSQTRDLDTLLRFYRIRTDLLCRIGMTEEAMEIAKEGLEIARHNCINQRTFELWCSLGSVYLTKTAWDEAELCYNLALKLRGKIEDESAIILIFTRLGILYMNQGKWEQGEKMLSEAIALGDRLAHYPLLIEALMATGTFYHQRGESQYGLPYFEKAFQLSKRYGTIKKQYMALFHLAQCCEKLDRQKFAWCMRELYEVQRNMKDVDLNSLETII</sequence>
<accession>A0A7D3XJP5</accession>